<evidence type="ECO:0000313" key="1">
    <source>
        <dbReference type="EMBL" id="SVB10495.1"/>
    </source>
</evidence>
<proteinExistence type="predicted"/>
<protein>
    <submittedName>
        <fullName evidence="1">Uncharacterized protein</fullName>
    </submittedName>
</protein>
<feature type="non-terminal residue" evidence="1">
    <location>
        <position position="58"/>
    </location>
</feature>
<organism evidence="1">
    <name type="scientific">marine metagenome</name>
    <dbReference type="NCBI Taxonomy" id="408172"/>
    <lineage>
        <taxon>unclassified sequences</taxon>
        <taxon>metagenomes</taxon>
        <taxon>ecological metagenomes</taxon>
    </lineage>
</organism>
<sequence length="58" mass="6404">MFVEYLFGVLMGRNNYRLNDSFAAISLGLISRLPPVLNLGFQGAVFAHAVSSFNLKLL</sequence>
<gene>
    <name evidence="1" type="ORF">METZ01_LOCUS163349</name>
</gene>
<dbReference type="EMBL" id="UINC01028821">
    <property type="protein sequence ID" value="SVB10495.1"/>
    <property type="molecule type" value="Genomic_DNA"/>
</dbReference>
<accession>A0A382B9M7</accession>
<reference evidence="1" key="1">
    <citation type="submission" date="2018-05" db="EMBL/GenBank/DDBJ databases">
        <authorList>
            <person name="Lanie J.A."/>
            <person name="Ng W.-L."/>
            <person name="Kazmierczak K.M."/>
            <person name="Andrzejewski T.M."/>
            <person name="Davidsen T.M."/>
            <person name="Wayne K.J."/>
            <person name="Tettelin H."/>
            <person name="Glass J.I."/>
            <person name="Rusch D."/>
            <person name="Podicherti R."/>
            <person name="Tsui H.-C.T."/>
            <person name="Winkler M.E."/>
        </authorList>
    </citation>
    <scope>NUCLEOTIDE SEQUENCE</scope>
</reference>
<dbReference type="AlphaFoldDB" id="A0A382B9M7"/>
<name>A0A382B9M7_9ZZZZ</name>